<proteinExistence type="predicted"/>
<name>A0A9D1KGD8_9BACT</name>
<accession>A0A9D1KGD8</accession>
<feature type="transmembrane region" description="Helical" evidence="1">
    <location>
        <begin position="395"/>
        <end position="416"/>
    </location>
</feature>
<protein>
    <submittedName>
        <fullName evidence="2">Uncharacterized protein</fullName>
    </submittedName>
</protein>
<evidence type="ECO:0000313" key="2">
    <source>
        <dbReference type="EMBL" id="HIT46556.1"/>
    </source>
</evidence>
<gene>
    <name evidence="2" type="ORF">IAC35_01710</name>
</gene>
<comment type="caution">
    <text evidence="2">The sequence shown here is derived from an EMBL/GenBank/DDBJ whole genome shotgun (WGS) entry which is preliminary data.</text>
</comment>
<organism evidence="2 3">
    <name type="scientific">Candidatus Cryptobacteroides merdipullorum</name>
    <dbReference type="NCBI Taxonomy" id="2840771"/>
    <lineage>
        <taxon>Bacteria</taxon>
        <taxon>Pseudomonadati</taxon>
        <taxon>Bacteroidota</taxon>
        <taxon>Bacteroidia</taxon>
        <taxon>Bacteroidales</taxon>
        <taxon>Candidatus Cryptobacteroides</taxon>
    </lineage>
</organism>
<sequence>MEYIAYLCGGFSLASGRDESAARLPSGWEQDRYTTEQIRNYELYYLPDFVRFCLCPEAGEELSMRRYTMRRDAVVTLPAELAHTESDLNVSIPELKLYLLPFRIAMFAVHIEMRSDDGNDITAAAALLRNLSRLGAPGLEEFHREAVEPLMEVWKTLSLAAAGGASAEHVRLVEDGNKFNLFQIARTGRESWQDGGADKLLFELATVAPVGSYDAKSLDSPSEDYFRKILSENSLSIYNNWKCLSLSDTLTILCSDCPDWLVANWKNDYFGLIYIWQLFRRNYLYRLTRRFRYERENAGGLERESVDFERSCSFHRISYNFLPEEFSACTAGGLKIEKEKNELYHMIAQEESESEKKADNRMNSLLFFMTCLTMASTIYDTCCLLQEAIPYDSVVVGFRVTGSAMLTVVLAALLIYRYKTRKS</sequence>
<dbReference type="AlphaFoldDB" id="A0A9D1KGD8"/>
<reference evidence="2" key="2">
    <citation type="journal article" date="2021" name="PeerJ">
        <title>Extensive microbial diversity within the chicken gut microbiome revealed by metagenomics and culture.</title>
        <authorList>
            <person name="Gilroy R."/>
            <person name="Ravi A."/>
            <person name="Getino M."/>
            <person name="Pursley I."/>
            <person name="Horton D.L."/>
            <person name="Alikhan N.F."/>
            <person name="Baker D."/>
            <person name="Gharbi K."/>
            <person name="Hall N."/>
            <person name="Watson M."/>
            <person name="Adriaenssens E.M."/>
            <person name="Foster-Nyarko E."/>
            <person name="Jarju S."/>
            <person name="Secka A."/>
            <person name="Antonio M."/>
            <person name="Oren A."/>
            <person name="Chaudhuri R.R."/>
            <person name="La Ragione R."/>
            <person name="Hildebrand F."/>
            <person name="Pallen M.J."/>
        </authorList>
    </citation>
    <scope>NUCLEOTIDE SEQUENCE</scope>
    <source>
        <strain evidence="2">ChiHecec2B26-709</strain>
    </source>
</reference>
<reference evidence="2" key="1">
    <citation type="submission" date="2020-10" db="EMBL/GenBank/DDBJ databases">
        <authorList>
            <person name="Gilroy R."/>
        </authorList>
    </citation>
    <scope>NUCLEOTIDE SEQUENCE</scope>
    <source>
        <strain evidence="2">ChiHecec2B26-709</strain>
    </source>
</reference>
<dbReference type="Proteomes" id="UP000886881">
    <property type="component" value="Unassembled WGS sequence"/>
</dbReference>
<keyword evidence="1" id="KW-1133">Transmembrane helix</keyword>
<dbReference type="EMBL" id="DVLC01000033">
    <property type="protein sequence ID" value="HIT46556.1"/>
    <property type="molecule type" value="Genomic_DNA"/>
</dbReference>
<evidence type="ECO:0000313" key="3">
    <source>
        <dbReference type="Proteomes" id="UP000886881"/>
    </source>
</evidence>
<keyword evidence="1" id="KW-0472">Membrane</keyword>
<keyword evidence="1" id="KW-0812">Transmembrane</keyword>
<evidence type="ECO:0000256" key="1">
    <source>
        <dbReference type="SAM" id="Phobius"/>
    </source>
</evidence>